<organism evidence="1 2">
    <name type="scientific">Araneus ventricosus</name>
    <name type="common">Orbweaver spider</name>
    <name type="synonym">Epeira ventricosa</name>
    <dbReference type="NCBI Taxonomy" id="182803"/>
    <lineage>
        <taxon>Eukaryota</taxon>
        <taxon>Metazoa</taxon>
        <taxon>Ecdysozoa</taxon>
        <taxon>Arthropoda</taxon>
        <taxon>Chelicerata</taxon>
        <taxon>Arachnida</taxon>
        <taxon>Araneae</taxon>
        <taxon>Araneomorphae</taxon>
        <taxon>Entelegynae</taxon>
        <taxon>Araneoidea</taxon>
        <taxon>Araneidae</taxon>
        <taxon>Araneus</taxon>
    </lineage>
</organism>
<protein>
    <submittedName>
        <fullName evidence="1">Uncharacterized protein</fullName>
    </submittedName>
</protein>
<gene>
    <name evidence="1" type="ORF">AVEN_224825_1</name>
</gene>
<sequence length="150" mass="16566">MRSTYSVAPKLTSGISNLSTNTISIWDNFSIYEYVTKALMDNFSMGNGLFLGCDGTVVNTGVFNGGIRSLETSETNLMDYLLQFNELPSQHIFEYIDSKSSGRPSYTGDIGRNLKGCEKLPLFAFISIECDLPIIDPTNLSCDQKCFLGI</sequence>
<dbReference type="EMBL" id="BGPR01001128">
    <property type="protein sequence ID" value="GBM46262.1"/>
    <property type="molecule type" value="Genomic_DNA"/>
</dbReference>
<proteinExistence type="predicted"/>
<accession>A0A4Y2FXK9</accession>
<evidence type="ECO:0000313" key="2">
    <source>
        <dbReference type="Proteomes" id="UP000499080"/>
    </source>
</evidence>
<dbReference type="Proteomes" id="UP000499080">
    <property type="component" value="Unassembled WGS sequence"/>
</dbReference>
<dbReference type="AlphaFoldDB" id="A0A4Y2FXK9"/>
<keyword evidence="2" id="KW-1185">Reference proteome</keyword>
<evidence type="ECO:0000313" key="1">
    <source>
        <dbReference type="EMBL" id="GBM46262.1"/>
    </source>
</evidence>
<comment type="caution">
    <text evidence="1">The sequence shown here is derived from an EMBL/GenBank/DDBJ whole genome shotgun (WGS) entry which is preliminary data.</text>
</comment>
<reference evidence="1 2" key="1">
    <citation type="journal article" date="2019" name="Sci. Rep.">
        <title>Orb-weaving spider Araneus ventricosus genome elucidates the spidroin gene catalogue.</title>
        <authorList>
            <person name="Kono N."/>
            <person name="Nakamura H."/>
            <person name="Ohtoshi R."/>
            <person name="Moran D.A.P."/>
            <person name="Shinohara A."/>
            <person name="Yoshida Y."/>
            <person name="Fujiwara M."/>
            <person name="Mori M."/>
            <person name="Tomita M."/>
            <person name="Arakawa K."/>
        </authorList>
    </citation>
    <scope>NUCLEOTIDE SEQUENCE [LARGE SCALE GENOMIC DNA]</scope>
</reference>
<name>A0A4Y2FXK9_ARAVE</name>